<reference evidence="2 3" key="1">
    <citation type="submission" date="2018-02" db="EMBL/GenBank/DDBJ databases">
        <authorList>
            <person name="Cohen D.B."/>
            <person name="Kent A.D."/>
        </authorList>
    </citation>
    <scope>NUCLEOTIDE SEQUENCE [LARGE SCALE GENOMIC DNA]</scope>
    <source>
        <strain evidence="2">1</strain>
    </source>
</reference>
<dbReference type="AlphaFoldDB" id="A0A2N9JLT9"/>
<feature type="transmembrane region" description="Helical" evidence="1">
    <location>
        <begin position="143"/>
        <end position="164"/>
    </location>
</feature>
<dbReference type="EMBL" id="LT985188">
    <property type="protein sequence ID" value="SPD88538.1"/>
    <property type="molecule type" value="Genomic_DNA"/>
</dbReference>
<name>A0A2N9JLT9_9ACTN</name>
<evidence type="ECO:0000313" key="3">
    <source>
        <dbReference type="Proteomes" id="UP000238164"/>
    </source>
</evidence>
<organism evidence="2 3">
    <name type="scientific">Micropruina glycogenica</name>
    <dbReference type="NCBI Taxonomy" id="75385"/>
    <lineage>
        <taxon>Bacteria</taxon>
        <taxon>Bacillati</taxon>
        <taxon>Actinomycetota</taxon>
        <taxon>Actinomycetes</taxon>
        <taxon>Propionibacteriales</taxon>
        <taxon>Nocardioidaceae</taxon>
        <taxon>Micropruina</taxon>
    </lineage>
</organism>
<feature type="transmembrane region" description="Helical" evidence="1">
    <location>
        <begin position="58"/>
        <end position="79"/>
    </location>
</feature>
<dbReference type="InterPro" id="IPR036259">
    <property type="entry name" value="MFS_trans_sf"/>
</dbReference>
<feature type="transmembrane region" description="Helical" evidence="1">
    <location>
        <begin position="24"/>
        <end position="46"/>
    </location>
</feature>
<accession>A0A2N9JLT9</accession>
<dbReference type="SUPFAM" id="SSF103473">
    <property type="entry name" value="MFS general substrate transporter"/>
    <property type="match status" value="1"/>
</dbReference>
<dbReference type="Proteomes" id="UP000238164">
    <property type="component" value="Chromosome 1"/>
</dbReference>
<keyword evidence="1" id="KW-0472">Membrane</keyword>
<evidence type="ECO:0000313" key="2">
    <source>
        <dbReference type="EMBL" id="SPD88538.1"/>
    </source>
</evidence>
<keyword evidence="1" id="KW-1133">Transmembrane helix</keyword>
<gene>
    <name evidence="2" type="ORF">MPLG2_3508</name>
</gene>
<feature type="transmembrane region" description="Helical" evidence="1">
    <location>
        <begin position="116"/>
        <end position="137"/>
    </location>
</feature>
<protein>
    <submittedName>
        <fullName evidence="2">Predicted arabinose efflux permease, MFS family</fullName>
    </submittedName>
</protein>
<dbReference type="KEGG" id="mgg:MPLG2_3508"/>
<dbReference type="Gene3D" id="1.20.1250.20">
    <property type="entry name" value="MFS general substrate transporter like domains"/>
    <property type="match status" value="1"/>
</dbReference>
<keyword evidence="3" id="KW-1185">Reference proteome</keyword>
<feature type="transmembrane region" description="Helical" evidence="1">
    <location>
        <begin position="85"/>
        <end position="104"/>
    </location>
</feature>
<keyword evidence="1" id="KW-0812">Transmembrane</keyword>
<evidence type="ECO:0000256" key="1">
    <source>
        <dbReference type="SAM" id="Phobius"/>
    </source>
</evidence>
<proteinExistence type="predicted"/>
<sequence>MCPARGCGSTSRWPRCWRLHSDNALVVSLLFAAYMAPSVAGAPLVGRLLPATAQRLGMVVFVVGVTGILVALVTTSVVVMTTATIVASVGQGMGVSASMRALLLGSTAAERPSLMAAIYLACYTGAMVPSIIAGQLSHVLPTVTIAFGYGVLALVATAITLVFARNPSGA</sequence>